<dbReference type="OrthoDB" id="10055806at2759"/>
<dbReference type="FunFam" id="2.60.40.10:FF:000088">
    <property type="entry name" value="Butyrophilin subfamily 1 member A1"/>
    <property type="match status" value="1"/>
</dbReference>
<organism evidence="13 14">
    <name type="scientific">Anabas testudineus</name>
    <name type="common">Climbing perch</name>
    <name type="synonym">Anthias testudineus</name>
    <dbReference type="NCBI Taxonomy" id="64144"/>
    <lineage>
        <taxon>Eukaryota</taxon>
        <taxon>Metazoa</taxon>
        <taxon>Chordata</taxon>
        <taxon>Craniata</taxon>
        <taxon>Vertebrata</taxon>
        <taxon>Euteleostomi</taxon>
        <taxon>Actinopterygii</taxon>
        <taxon>Neopterygii</taxon>
        <taxon>Teleostei</taxon>
        <taxon>Neoteleostei</taxon>
        <taxon>Acanthomorphata</taxon>
        <taxon>Anabantaria</taxon>
        <taxon>Anabantiformes</taxon>
        <taxon>Anabantoidei</taxon>
        <taxon>Anabantidae</taxon>
        <taxon>Anabas</taxon>
    </lineage>
</organism>
<dbReference type="InterPro" id="IPR036179">
    <property type="entry name" value="Ig-like_dom_sf"/>
</dbReference>
<feature type="compositionally biased region" description="Basic and acidic residues" evidence="10">
    <location>
        <begin position="383"/>
        <end position="396"/>
    </location>
</feature>
<dbReference type="GeneID" id="113157860"/>
<dbReference type="Proteomes" id="UP000265040">
    <property type="component" value="Chromosome 18"/>
</dbReference>
<evidence type="ECO:0000256" key="8">
    <source>
        <dbReference type="ARBA" id="ARBA00023319"/>
    </source>
</evidence>
<evidence type="ECO:0000259" key="12">
    <source>
        <dbReference type="PROSITE" id="PS50835"/>
    </source>
</evidence>
<evidence type="ECO:0000313" key="13">
    <source>
        <dbReference type="Ensembl" id="ENSATEP00000021490.1"/>
    </source>
</evidence>
<reference evidence="13" key="2">
    <citation type="submission" date="2025-08" db="UniProtKB">
        <authorList>
            <consortium name="Ensembl"/>
        </authorList>
    </citation>
    <scope>IDENTIFICATION</scope>
</reference>
<dbReference type="RefSeq" id="XP_026209280.1">
    <property type="nucleotide sequence ID" value="XM_026353495.1"/>
</dbReference>
<evidence type="ECO:0000256" key="6">
    <source>
        <dbReference type="ARBA" id="ARBA00023157"/>
    </source>
</evidence>
<dbReference type="Pfam" id="PF07686">
    <property type="entry name" value="V-set"/>
    <property type="match status" value="1"/>
</dbReference>
<dbReference type="GO" id="GO:1903037">
    <property type="term" value="P:regulation of leukocyte cell-cell adhesion"/>
    <property type="evidence" value="ECO:0007669"/>
    <property type="project" value="UniProtKB-ARBA"/>
</dbReference>
<protein>
    <recommendedName>
        <fullName evidence="12">Ig-like domain-containing protein</fullName>
    </recommendedName>
</protein>
<name>A0A3Q1IMD8_ANATE</name>
<dbReference type="AlphaFoldDB" id="A0A3Q1IMD8"/>
<dbReference type="InterPro" id="IPR013783">
    <property type="entry name" value="Ig-like_fold"/>
</dbReference>
<dbReference type="GO" id="GO:0050852">
    <property type="term" value="P:T cell receptor signaling pathway"/>
    <property type="evidence" value="ECO:0007669"/>
    <property type="project" value="TreeGrafter"/>
</dbReference>
<evidence type="ECO:0000256" key="10">
    <source>
        <dbReference type="SAM" id="MobiDB-lite"/>
    </source>
</evidence>
<comment type="similarity">
    <text evidence="9">Belongs to the SKINT family.</text>
</comment>
<dbReference type="PROSITE" id="PS50835">
    <property type="entry name" value="IG_LIKE"/>
    <property type="match status" value="1"/>
</dbReference>
<comment type="subcellular location">
    <subcellularLocation>
        <location evidence="1">Membrane</location>
    </subcellularLocation>
</comment>
<dbReference type="InterPro" id="IPR007110">
    <property type="entry name" value="Ig-like_dom"/>
</dbReference>
<evidence type="ECO:0000256" key="1">
    <source>
        <dbReference type="ARBA" id="ARBA00004370"/>
    </source>
</evidence>
<dbReference type="GO" id="GO:0005102">
    <property type="term" value="F:signaling receptor binding"/>
    <property type="evidence" value="ECO:0007669"/>
    <property type="project" value="TreeGrafter"/>
</dbReference>
<accession>A0A3Q1IMD8</accession>
<evidence type="ECO:0000256" key="4">
    <source>
        <dbReference type="ARBA" id="ARBA00022989"/>
    </source>
</evidence>
<evidence type="ECO:0000256" key="11">
    <source>
        <dbReference type="SAM" id="Phobius"/>
    </source>
</evidence>
<evidence type="ECO:0000256" key="7">
    <source>
        <dbReference type="ARBA" id="ARBA00023180"/>
    </source>
</evidence>
<dbReference type="InterPro" id="IPR003599">
    <property type="entry name" value="Ig_sub"/>
</dbReference>
<keyword evidence="6" id="KW-1015">Disulfide bond</keyword>
<dbReference type="GO" id="GO:0009897">
    <property type="term" value="C:external side of plasma membrane"/>
    <property type="evidence" value="ECO:0007669"/>
    <property type="project" value="TreeGrafter"/>
</dbReference>
<keyword evidence="3" id="KW-0732">Signal</keyword>
<keyword evidence="4 11" id="KW-1133">Transmembrane helix</keyword>
<dbReference type="InParanoid" id="A0A3Q1IMD8"/>
<dbReference type="PANTHER" id="PTHR24100:SF151">
    <property type="entry name" value="ICOS LIGAND"/>
    <property type="match status" value="1"/>
</dbReference>
<feature type="compositionally biased region" description="Polar residues" evidence="10">
    <location>
        <begin position="363"/>
        <end position="378"/>
    </location>
</feature>
<dbReference type="GO" id="GO:0001817">
    <property type="term" value="P:regulation of cytokine production"/>
    <property type="evidence" value="ECO:0007669"/>
    <property type="project" value="TreeGrafter"/>
</dbReference>
<dbReference type="Gene3D" id="2.60.40.10">
    <property type="entry name" value="Immunoglobulins"/>
    <property type="match status" value="2"/>
</dbReference>
<feature type="domain" description="Ig-like" evidence="12">
    <location>
        <begin position="73"/>
        <end position="155"/>
    </location>
</feature>
<dbReference type="InterPro" id="IPR050504">
    <property type="entry name" value="IgSF_BTN/MOG"/>
</dbReference>
<keyword evidence="5 11" id="KW-0472">Membrane</keyword>
<dbReference type="PANTHER" id="PTHR24100">
    <property type="entry name" value="BUTYROPHILIN"/>
    <property type="match status" value="1"/>
</dbReference>
<dbReference type="Ensembl" id="ENSATET00000021849.3">
    <property type="protein sequence ID" value="ENSATEP00000021490.1"/>
    <property type="gene ID" value="ENSATEG00000014916.3"/>
</dbReference>
<dbReference type="GO" id="GO:0050863">
    <property type="term" value="P:regulation of T cell activation"/>
    <property type="evidence" value="ECO:0007669"/>
    <property type="project" value="UniProtKB-ARBA"/>
</dbReference>
<evidence type="ECO:0000256" key="3">
    <source>
        <dbReference type="ARBA" id="ARBA00022729"/>
    </source>
</evidence>
<reference evidence="13" key="1">
    <citation type="submission" date="2021-04" db="EMBL/GenBank/DDBJ databases">
        <authorList>
            <consortium name="Wellcome Sanger Institute Data Sharing"/>
        </authorList>
    </citation>
    <scope>NUCLEOTIDE SEQUENCE [LARGE SCALE GENOMIC DNA]</scope>
</reference>
<dbReference type="FunFam" id="2.60.40.10:FF:000142">
    <property type="entry name" value="V-set domain-containing T-cell activation inhibitor 1"/>
    <property type="match status" value="1"/>
</dbReference>
<dbReference type="InterPro" id="IPR053896">
    <property type="entry name" value="BTN3A2-like_Ig-C"/>
</dbReference>
<dbReference type="SUPFAM" id="SSF48726">
    <property type="entry name" value="Immunoglobulin"/>
    <property type="match status" value="2"/>
</dbReference>
<feature type="region of interest" description="Disordered" evidence="10">
    <location>
        <begin position="353"/>
        <end position="490"/>
    </location>
</feature>
<proteinExistence type="inferred from homology"/>
<dbReference type="GO" id="GO:0042110">
    <property type="term" value="P:T cell activation"/>
    <property type="evidence" value="ECO:0007669"/>
    <property type="project" value="UniProtKB-ARBA"/>
</dbReference>
<dbReference type="GeneTree" id="ENSGT01050000244843"/>
<dbReference type="Pfam" id="PF22705">
    <property type="entry name" value="C2-set_3"/>
    <property type="match status" value="1"/>
</dbReference>
<keyword evidence="8" id="KW-0393">Immunoglobulin domain</keyword>
<keyword evidence="14" id="KW-1185">Reference proteome</keyword>
<dbReference type="SMART" id="SM00409">
    <property type="entry name" value="IG"/>
    <property type="match status" value="1"/>
</dbReference>
<keyword evidence="2 11" id="KW-0812">Transmembrane</keyword>
<keyword evidence="7" id="KW-0325">Glycoprotein</keyword>
<feature type="compositionally biased region" description="Low complexity" evidence="10">
    <location>
        <begin position="399"/>
        <end position="413"/>
    </location>
</feature>
<dbReference type="InterPro" id="IPR013106">
    <property type="entry name" value="Ig_V-set"/>
</dbReference>
<reference evidence="13" key="3">
    <citation type="submission" date="2025-09" db="UniProtKB">
        <authorList>
            <consortium name="Ensembl"/>
        </authorList>
    </citation>
    <scope>IDENTIFICATION</scope>
</reference>
<evidence type="ECO:0000313" key="14">
    <source>
        <dbReference type="Proteomes" id="UP000265040"/>
    </source>
</evidence>
<sequence>MDMKISLQTVAMKSAAFPETARPTNVGWCFSVLDMKLSAHFFLVATLLSCCVTSCAGQSLKNGVPGKIIAFTGQSVILPCSTSVNNDQLTVEWSKEGLNPNIVFLYRHGCETFEEKNRVFLNRVNLFLDKVTSGNISLMISNVQLMDAGKYQCMIVWMNNPKVENILELVVGAASEPKLSVIPGLDGGVTLQCEANCWFPEPEVTFVDDQGKRISGDNPRRKSDESGCFTVTRRATVKTPINRVTCRVHEPQMNNTRDTEIYIPDDCFRSCTVFIVLLGIIILIGLCTCVSYLWKNNVGRQWLLGQSEKISNTDCQRNQDDVITELQRENEKLRNELHDKNCQIQTATEELKDLRSRQGPVLQHSQPTINKGPSTSFPGASEPIHHAPQESHHDSNTKPPGSSNSNHPNSANLPKEDSKPEVSRQNPASGPPAKRSSRHKSSPALFVIDDAPSSSSSSSSTSEKKHRVRTKSESLSCPNPPRSPRRHTISPLCNNRYTVLGELTESDTLLLCDQN</sequence>
<evidence type="ECO:0000256" key="9">
    <source>
        <dbReference type="ARBA" id="ARBA00038221"/>
    </source>
</evidence>
<dbReference type="STRING" id="64144.ENSATEP00000021490"/>
<feature type="transmembrane region" description="Helical" evidence="11">
    <location>
        <begin position="273"/>
        <end position="294"/>
    </location>
</feature>
<evidence type="ECO:0000256" key="5">
    <source>
        <dbReference type="ARBA" id="ARBA00023136"/>
    </source>
</evidence>
<evidence type="ECO:0000256" key="2">
    <source>
        <dbReference type="ARBA" id="ARBA00022692"/>
    </source>
</evidence>